<name>A9NYU4_PICSI</name>
<dbReference type="EMBL" id="EF086545">
    <property type="protein sequence ID" value="ABK25805.1"/>
    <property type="molecule type" value="mRNA"/>
</dbReference>
<feature type="region of interest" description="Disordered" evidence="1">
    <location>
        <begin position="1"/>
        <end position="20"/>
    </location>
</feature>
<sequence length="92" mass="10161">MPSIGSGGGGGGDASVASKKPKWSEGGGFLWLILNSLPINNRFSFWNQKTMNRKAAAMDNRKDGEKQKDEDAPNPNLPSEERRKVIFIRSRL</sequence>
<protein>
    <submittedName>
        <fullName evidence="2">Uncharacterized protein</fullName>
    </submittedName>
</protein>
<reference evidence="2" key="1">
    <citation type="journal article" date="2008" name="BMC Genomics">
        <title>A conifer genomics resource of 200,000 spruce (Picea spp.) ESTs and 6,464 high-quality, sequence-finished full-length cDNAs for Sitka spruce (Picea sitchensis).</title>
        <authorList>
            <person name="Ralph S.G."/>
            <person name="Chun H.J."/>
            <person name="Kolosova N."/>
            <person name="Cooper D."/>
            <person name="Oddy C."/>
            <person name="Ritland C.E."/>
            <person name="Kirkpatrick R."/>
            <person name="Moore R."/>
            <person name="Barber S."/>
            <person name="Holt R.A."/>
            <person name="Jones S.J."/>
            <person name="Marra M.A."/>
            <person name="Douglas C.J."/>
            <person name="Ritland K."/>
            <person name="Bohlmann J."/>
        </authorList>
    </citation>
    <scope>NUCLEOTIDE SEQUENCE</scope>
    <source>
        <tissue evidence="2">Bark</tissue>
    </source>
</reference>
<evidence type="ECO:0000256" key="1">
    <source>
        <dbReference type="SAM" id="MobiDB-lite"/>
    </source>
</evidence>
<organism evidence="2">
    <name type="scientific">Picea sitchensis</name>
    <name type="common">Sitka spruce</name>
    <name type="synonym">Pinus sitchensis</name>
    <dbReference type="NCBI Taxonomy" id="3332"/>
    <lineage>
        <taxon>Eukaryota</taxon>
        <taxon>Viridiplantae</taxon>
        <taxon>Streptophyta</taxon>
        <taxon>Embryophyta</taxon>
        <taxon>Tracheophyta</taxon>
        <taxon>Spermatophyta</taxon>
        <taxon>Pinopsida</taxon>
        <taxon>Pinidae</taxon>
        <taxon>Conifers I</taxon>
        <taxon>Pinales</taxon>
        <taxon>Pinaceae</taxon>
        <taxon>Picea</taxon>
    </lineage>
</organism>
<evidence type="ECO:0000313" key="2">
    <source>
        <dbReference type="EMBL" id="ABK25805.1"/>
    </source>
</evidence>
<feature type="compositionally biased region" description="Basic and acidic residues" evidence="1">
    <location>
        <begin position="59"/>
        <end position="71"/>
    </location>
</feature>
<feature type="compositionally biased region" description="Gly residues" evidence="1">
    <location>
        <begin position="1"/>
        <end position="13"/>
    </location>
</feature>
<feature type="region of interest" description="Disordered" evidence="1">
    <location>
        <begin position="53"/>
        <end position="83"/>
    </location>
</feature>
<dbReference type="AlphaFoldDB" id="A9NYU4"/>
<accession>A9NYU4</accession>
<proteinExistence type="evidence at transcript level"/>